<evidence type="ECO:0000256" key="1">
    <source>
        <dbReference type="SAM" id="MobiDB-lite"/>
    </source>
</evidence>
<feature type="compositionally biased region" description="Basic and acidic residues" evidence="1">
    <location>
        <begin position="159"/>
        <end position="173"/>
    </location>
</feature>
<feature type="transmembrane region" description="Helical" evidence="2">
    <location>
        <begin position="12"/>
        <end position="32"/>
    </location>
</feature>
<keyword evidence="2" id="KW-0812">Transmembrane</keyword>
<gene>
    <name evidence="3" type="ORF">LFWB_3540</name>
    <name evidence="4" type="ORF">LFWB_4110</name>
</gene>
<sequence>MNQNIKNNNKRNTIIILIFSIIIISFFSYIFLTKNSQDETPRKHLSSLGQTPEKDSLEPEEKKHPQPKIKTTQKRFNQIKSYIFAEPLTNYLSLPTDLSEREKEIITLINKMWRLSLGNLNVQKALIDESQNKFDKYQSETNLTTTKITYLEQSKKTLEKQKEDKEKEIKQNQEEQNLASPDDKIRLQAKIEKLEDEVIKIVGKIDNINTVILNLKVFYKLQQDMLTDEEKNKRILQEKYKTDEEKYIDLVLSRLNELYDITSAEE</sequence>
<dbReference type="Proteomes" id="UP000672038">
    <property type="component" value="Chromosome"/>
</dbReference>
<feature type="region of interest" description="Disordered" evidence="1">
    <location>
        <begin position="40"/>
        <end position="71"/>
    </location>
</feature>
<feature type="region of interest" description="Disordered" evidence="1">
    <location>
        <begin position="159"/>
        <end position="180"/>
    </location>
</feature>
<feature type="compositionally biased region" description="Basic and acidic residues" evidence="1">
    <location>
        <begin position="52"/>
        <end position="64"/>
    </location>
</feature>
<evidence type="ECO:0000256" key="2">
    <source>
        <dbReference type="SAM" id="Phobius"/>
    </source>
</evidence>
<keyword evidence="2" id="KW-1133">Transmembrane helix</keyword>
<dbReference type="EMBL" id="CP054393">
    <property type="protein sequence ID" value="QTX02977.1"/>
    <property type="molecule type" value="Genomic_DNA"/>
</dbReference>
<dbReference type="RefSeq" id="WP_210954491.1">
    <property type="nucleotide sequence ID" value="NZ_CP054393.1"/>
</dbReference>
<keyword evidence="5" id="KW-1185">Reference proteome</keyword>
<evidence type="ECO:0000313" key="3">
    <source>
        <dbReference type="EMBL" id="QTX02924.1"/>
    </source>
</evidence>
<dbReference type="KEGG" id="pluf:LFWB_4110"/>
<name>A0A975ILZ5_LOWBP</name>
<dbReference type="AlphaFoldDB" id="A0A975ILZ5"/>
<reference evidence="4" key="1">
    <citation type="submission" date="2020-06" db="EMBL/GenBank/DDBJ databases">
        <title>Complete genome sequence of Candidatus Phytoplasma luffae NCHU2019.</title>
        <authorList>
            <person name="Cho S.-T."/>
            <person name="Tan C.-M."/>
            <person name="Li J.-R."/>
            <person name="Chien Y.-Y."/>
            <person name="Chiu Y.-C."/>
            <person name="Yang J.-Y."/>
            <person name="Kuo C.-H."/>
        </authorList>
    </citation>
    <scope>NUCLEOTIDE SEQUENCE</scope>
    <source>
        <strain evidence="4">NCHU2019</strain>
    </source>
</reference>
<evidence type="ECO:0008006" key="6">
    <source>
        <dbReference type="Google" id="ProtNLM"/>
    </source>
</evidence>
<evidence type="ECO:0000313" key="4">
    <source>
        <dbReference type="EMBL" id="QTX02977.1"/>
    </source>
</evidence>
<proteinExistence type="predicted"/>
<dbReference type="EMBL" id="CP054393">
    <property type="protein sequence ID" value="QTX02924.1"/>
    <property type="molecule type" value="Genomic_DNA"/>
</dbReference>
<accession>A0A975ILZ5</accession>
<organism evidence="4 5">
    <name type="scientific">Loofah witches'-broom phytoplasma</name>
    <dbReference type="NCBI Taxonomy" id="35773"/>
    <lineage>
        <taxon>Bacteria</taxon>
        <taxon>Bacillati</taxon>
        <taxon>Mycoplasmatota</taxon>
        <taxon>Mollicutes</taxon>
        <taxon>Acholeplasmatales</taxon>
        <taxon>Acholeplasmataceae</taxon>
        <taxon>Candidatus Phytoplasma</taxon>
        <taxon>16SrVIII (Loofah witches'-broom group)</taxon>
    </lineage>
</organism>
<keyword evidence="2" id="KW-0472">Membrane</keyword>
<evidence type="ECO:0000313" key="5">
    <source>
        <dbReference type="Proteomes" id="UP000672038"/>
    </source>
</evidence>
<dbReference type="KEGG" id="pluf:LFWB_3540"/>
<protein>
    <recommendedName>
        <fullName evidence="6">Effector</fullName>
    </recommendedName>
</protein>